<dbReference type="Proteomes" id="UP001469365">
    <property type="component" value="Unassembled WGS sequence"/>
</dbReference>
<organism evidence="1 2">
    <name type="scientific">Paenibacillus filicis</name>
    <dbReference type="NCBI Taxonomy" id="669464"/>
    <lineage>
        <taxon>Bacteria</taxon>
        <taxon>Bacillati</taxon>
        <taxon>Bacillota</taxon>
        <taxon>Bacilli</taxon>
        <taxon>Bacillales</taxon>
        <taxon>Paenibacillaceae</taxon>
        <taxon>Paenibacillus</taxon>
    </lineage>
</organism>
<evidence type="ECO:0000313" key="2">
    <source>
        <dbReference type="Proteomes" id="UP001469365"/>
    </source>
</evidence>
<dbReference type="RefSeq" id="WP_341416383.1">
    <property type="nucleotide sequence ID" value="NZ_JBBPCC010000009.1"/>
</dbReference>
<proteinExistence type="predicted"/>
<gene>
    <name evidence="1" type="ORF">WMW72_15350</name>
</gene>
<evidence type="ECO:0000313" key="1">
    <source>
        <dbReference type="EMBL" id="MEK8129281.1"/>
    </source>
</evidence>
<keyword evidence="2" id="KW-1185">Reference proteome</keyword>
<sequence>MTMTKVWELEDDERLSGAGYTEGWFKQACGQGQSGLSGQVKKVNQAVPILADDEVRHWERRELSHV</sequence>
<reference evidence="1 2" key="1">
    <citation type="submission" date="2024-04" db="EMBL/GenBank/DDBJ databases">
        <title>draft genome sequnece of Paenibacillus filicis.</title>
        <authorList>
            <person name="Kim D.-U."/>
        </authorList>
    </citation>
    <scope>NUCLEOTIDE SEQUENCE [LARGE SCALE GENOMIC DNA]</scope>
    <source>
        <strain evidence="1 2">KACC14197</strain>
    </source>
</reference>
<accession>A0ABU9DKA2</accession>
<comment type="caution">
    <text evidence="1">The sequence shown here is derived from an EMBL/GenBank/DDBJ whole genome shotgun (WGS) entry which is preliminary data.</text>
</comment>
<dbReference type="EMBL" id="JBBPCC010000009">
    <property type="protein sequence ID" value="MEK8129281.1"/>
    <property type="molecule type" value="Genomic_DNA"/>
</dbReference>
<protein>
    <submittedName>
        <fullName evidence="1">Uncharacterized protein</fullName>
    </submittedName>
</protein>
<name>A0ABU9DKA2_9BACL</name>